<comment type="subcellular location">
    <subcellularLocation>
        <location evidence="1">Nucleus</location>
    </subcellularLocation>
</comment>
<dbReference type="Proteomes" id="UP001146351">
    <property type="component" value="Unassembled WGS sequence"/>
</dbReference>
<accession>A0A9W9I8R3</accession>
<feature type="domain" description="Xylanolytic transcriptional activator regulatory" evidence="6">
    <location>
        <begin position="119"/>
        <end position="192"/>
    </location>
</feature>
<evidence type="ECO:0000256" key="1">
    <source>
        <dbReference type="ARBA" id="ARBA00004123"/>
    </source>
</evidence>
<protein>
    <recommendedName>
        <fullName evidence="6">Xylanolytic transcriptional activator regulatory domain-containing protein</fullName>
    </recommendedName>
</protein>
<comment type="caution">
    <text evidence="7">The sequence shown here is derived from an EMBL/GenBank/DDBJ whole genome shotgun (WGS) entry which is preliminary data.</text>
</comment>
<dbReference type="InterPro" id="IPR007219">
    <property type="entry name" value="XnlR_reg_dom"/>
</dbReference>
<dbReference type="CDD" id="cd12148">
    <property type="entry name" value="fungal_TF_MHR"/>
    <property type="match status" value="1"/>
</dbReference>
<proteinExistence type="predicted"/>
<reference evidence="7" key="2">
    <citation type="journal article" date="2023" name="IMA Fungus">
        <title>Comparative genomic study of the Penicillium genus elucidates a diverse pangenome and 15 lateral gene transfer events.</title>
        <authorList>
            <person name="Petersen C."/>
            <person name="Sorensen T."/>
            <person name="Nielsen M.R."/>
            <person name="Sondergaard T.E."/>
            <person name="Sorensen J.L."/>
            <person name="Fitzpatrick D.A."/>
            <person name="Frisvad J.C."/>
            <person name="Nielsen K.L."/>
        </authorList>
    </citation>
    <scope>NUCLEOTIDE SEQUENCE</scope>
    <source>
        <strain evidence="7">IBT 21917</strain>
    </source>
</reference>
<dbReference type="GO" id="GO:0005634">
    <property type="term" value="C:nucleus"/>
    <property type="evidence" value="ECO:0007669"/>
    <property type="project" value="UniProtKB-SubCell"/>
</dbReference>
<dbReference type="OrthoDB" id="435881at2759"/>
<dbReference type="GO" id="GO:0003677">
    <property type="term" value="F:DNA binding"/>
    <property type="evidence" value="ECO:0007669"/>
    <property type="project" value="InterPro"/>
</dbReference>
<organism evidence="7 8">
    <name type="scientific">Penicillium capsulatum</name>
    <dbReference type="NCBI Taxonomy" id="69766"/>
    <lineage>
        <taxon>Eukaryota</taxon>
        <taxon>Fungi</taxon>
        <taxon>Dikarya</taxon>
        <taxon>Ascomycota</taxon>
        <taxon>Pezizomycotina</taxon>
        <taxon>Eurotiomycetes</taxon>
        <taxon>Eurotiomycetidae</taxon>
        <taxon>Eurotiales</taxon>
        <taxon>Aspergillaceae</taxon>
        <taxon>Penicillium</taxon>
    </lineage>
</organism>
<keyword evidence="8" id="KW-1185">Reference proteome</keyword>
<dbReference type="EMBL" id="JAPQKO010000003">
    <property type="protein sequence ID" value="KAJ5172484.1"/>
    <property type="molecule type" value="Genomic_DNA"/>
</dbReference>
<sequence>MEVLWRIYKTNVAPMIALLHKPSIESMLLEARAKPTVDLEPESEVLIRAILFAAIVSVIPLQCQAAVGYEHDACIQEYQLAVERSLTRANLVSSNDVRVLQAAVLYLLCLRCVSDSRQVWAEAAIVVRVAQRQGIHRDGQNLGLSPFDTEMRRRLWWHICILDMLCSEDQGTDTQIHPGMFDTKPPRNIDSDFLAPGLIDLPPPQAGFTDITLCIIQSEIMTSLAWTGKSFGSGSNPSSLQKEHEILPALAAHLEDNFLRQLDLEDPVQWVIAVIARLTLSRASLISHLSNSASDRLSMATDDESFNMALEILEFVSLLQNNDLSAQWAWIFKSYQQQHVVALILSELSARPISSETDHAWDLVKAIYDGWQREKQNINSQLQEPLSLLMERASISRMKKLNDAGL</sequence>
<evidence type="ECO:0000313" key="7">
    <source>
        <dbReference type="EMBL" id="KAJ5172484.1"/>
    </source>
</evidence>
<keyword evidence="3" id="KW-0805">Transcription regulation</keyword>
<keyword evidence="4" id="KW-0804">Transcription</keyword>
<evidence type="ECO:0000256" key="5">
    <source>
        <dbReference type="ARBA" id="ARBA00023242"/>
    </source>
</evidence>
<dbReference type="InterPro" id="IPR050613">
    <property type="entry name" value="Sec_Metabolite_Reg"/>
</dbReference>
<dbReference type="PANTHER" id="PTHR31001">
    <property type="entry name" value="UNCHARACTERIZED TRANSCRIPTIONAL REGULATORY PROTEIN"/>
    <property type="match status" value="1"/>
</dbReference>
<dbReference type="GO" id="GO:0006351">
    <property type="term" value="P:DNA-templated transcription"/>
    <property type="evidence" value="ECO:0007669"/>
    <property type="project" value="InterPro"/>
</dbReference>
<gene>
    <name evidence="7" type="ORF">N7492_005077</name>
</gene>
<evidence type="ECO:0000313" key="8">
    <source>
        <dbReference type="Proteomes" id="UP001146351"/>
    </source>
</evidence>
<evidence type="ECO:0000259" key="6">
    <source>
        <dbReference type="SMART" id="SM00906"/>
    </source>
</evidence>
<keyword evidence="5" id="KW-0539">Nucleus</keyword>
<evidence type="ECO:0000256" key="2">
    <source>
        <dbReference type="ARBA" id="ARBA00022723"/>
    </source>
</evidence>
<dbReference type="GO" id="GO:0008270">
    <property type="term" value="F:zinc ion binding"/>
    <property type="evidence" value="ECO:0007669"/>
    <property type="project" value="InterPro"/>
</dbReference>
<dbReference type="AlphaFoldDB" id="A0A9W9I8R3"/>
<evidence type="ECO:0000256" key="4">
    <source>
        <dbReference type="ARBA" id="ARBA00023163"/>
    </source>
</evidence>
<name>A0A9W9I8R3_9EURO</name>
<reference evidence="7" key="1">
    <citation type="submission" date="2022-11" db="EMBL/GenBank/DDBJ databases">
        <authorList>
            <person name="Petersen C."/>
        </authorList>
    </citation>
    <scope>NUCLEOTIDE SEQUENCE</scope>
    <source>
        <strain evidence="7">IBT 21917</strain>
    </source>
</reference>
<dbReference type="PANTHER" id="PTHR31001:SF50">
    <property type="entry name" value="ZN(II)2CYS6 TRANSCRIPTION FACTOR (EUROFUNG)"/>
    <property type="match status" value="1"/>
</dbReference>
<evidence type="ECO:0000256" key="3">
    <source>
        <dbReference type="ARBA" id="ARBA00023015"/>
    </source>
</evidence>
<keyword evidence="2" id="KW-0479">Metal-binding</keyword>
<dbReference type="Pfam" id="PF04082">
    <property type="entry name" value="Fungal_trans"/>
    <property type="match status" value="1"/>
</dbReference>
<dbReference type="SMART" id="SM00906">
    <property type="entry name" value="Fungal_trans"/>
    <property type="match status" value="1"/>
</dbReference>